<dbReference type="PANTHER" id="PTHR11085">
    <property type="entry name" value="NAD-DEPENDENT PROTEIN DEACYLASE SIRTUIN-5, MITOCHONDRIAL-RELATED"/>
    <property type="match status" value="1"/>
</dbReference>
<proteinExistence type="inferred from homology"/>
<accession>A0A0H5BXW4</accession>
<dbReference type="PANTHER" id="PTHR11085:SF8">
    <property type="entry name" value="NAD-DEPENDENT HISTONE DEACETYLASE HST3"/>
    <property type="match status" value="1"/>
</dbReference>
<evidence type="ECO:0000256" key="2">
    <source>
        <dbReference type="ARBA" id="ARBA00022491"/>
    </source>
</evidence>
<comment type="similarity">
    <text evidence="1">Belongs to the sirtuin family. Class I subfamily.</text>
</comment>
<name>A0A0H5BXW4_CYBJN</name>
<feature type="binding site" evidence="5">
    <location>
        <position position="174"/>
    </location>
    <ligand>
        <name>Zn(2+)</name>
        <dbReference type="ChEBI" id="CHEBI:29105"/>
    </ligand>
</feature>
<dbReference type="PROSITE" id="PS50305">
    <property type="entry name" value="SIRTUIN"/>
    <property type="match status" value="1"/>
</dbReference>
<gene>
    <name evidence="7" type="primary">HST3</name>
    <name evidence="7" type="ORF">BN1211_0012</name>
</gene>
<dbReference type="EC" id="3.5.1.-" evidence="7"/>
<keyword evidence="7" id="KW-0378">Hydrolase</keyword>
<keyword evidence="5" id="KW-0862">Zinc</keyword>
<dbReference type="SUPFAM" id="SSF52467">
    <property type="entry name" value="DHS-like NAD/FAD-binding domain"/>
    <property type="match status" value="1"/>
</dbReference>
<keyword evidence="4" id="KW-0520">NAD</keyword>
<evidence type="ECO:0000259" key="6">
    <source>
        <dbReference type="PROSITE" id="PS50305"/>
    </source>
</evidence>
<dbReference type="InterPro" id="IPR050134">
    <property type="entry name" value="NAD-dep_sirtuin_deacylases"/>
</dbReference>
<keyword evidence="3" id="KW-0808">Transferase</keyword>
<sequence>MQLLQLDDDLSYIHKQLSKSRNMIILTGAGISCSAGIPDFRSADGLYARSCGDGLKGKDLFDVMVFQRGEHVSQFCKFMSDLRTRSLNAKPTRTHRFIQRQLRSKRALRCYTQNIDGVEHRMGLQTDTQLKWKELECVQLHGDVHTLRCTHCSTVVDWTPELEGRFQQGELPECHECLNIKLIRKLSGKRTGGLVTGVLRPNVVLYGENHPLAETIATGLNNDIARSKPDMLVIIGTSLKVHGVKQLTRLAAKAVHARGGVVLLINDTTLKGWDNVIDYQVLGDCDSFFALHEAHSQGLVSPPTTPSKKRTKLIPMTPTRRKLTDITNISPAPSPKKRRTT</sequence>
<feature type="binding site" evidence="5">
    <location>
        <position position="177"/>
    </location>
    <ligand>
        <name>Zn(2+)</name>
        <dbReference type="ChEBI" id="CHEBI:29105"/>
    </ligand>
</feature>
<dbReference type="GO" id="GO:0070403">
    <property type="term" value="F:NAD+ binding"/>
    <property type="evidence" value="ECO:0007669"/>
    <property type="project" value="InterPro"/>
</dbReference>
<dbReference type="InterPro" id="IPR026590">
    <property type="entry name" value="Ssirtuin_cat_dom"/>
</dbReference>
<dbReference type="Gene3D" id="3.30.1600.10">
    <property type="entry name" value="SIR2/SIRT2 'Small Domain"/>
    <property type="match status" value="1"/>
</dbReference>
<evidence type="ECO:0000313" key="8">
    <source>
        <dbReference type="Proteomes" id="UP000038830"/>
    </source>
</evidence>
<dbReference type="GO" id="GO:0005634">
    <property type="term" value="C:nucleus"/>
    <property type="evidence" value="ECO:0007669"/>
    <property type="project" value="TreeGrafter"/>
</dbReference>
<dbReference type="Gene3D" id="3.40.50.1220">
    <property type="entry name" value="TPP-binding domain"/>
    <property type="match status" value="1"/>
</dbReference>
<dbReference type="Pfam" id="PF02146">
    <property type="entry name" value="SIR2"/>
    <property type="match status" value="1"/>
</dbReference>
<evidence type="ECO:0000313" key="7">
    <source>
        <dbReference type="EMBL" id="CEP20223.1"/>
    </source>
</evidence>
<dbReference type="GO" id="GO:0046872">
    <property type="term" value="F:metal ion binding"/>
    <property type="evidence" value="ECO:0007669"/>
    <property type="project" value="UniProtKB-KW"/>
</dbReference>
<reference evidence="8" key="1">
    <citation type="journal article" date="2015" name="J. Biotechnol.">
        <title>The structure of the Cyberlindnera jadinii genome and its relation to Candida utilis analyzed by the occurrence of single nucleotide polymorphisms.</title>
        <authorList>
            <person name="Rupp O."/>
            <person name="Brinkrolf K."/>
            <person name="Buerth C."/>
            <person name="Kunigo M."/>
            <person name="Schneider J."/>
            <person name="Jaenicke S."/>
            <person name="Goesmann A."/>
            <person name="Puehler A."/>
            <person name="Jaeger K.-E."/>
            <person name="Ernst J.F."/>
        </authorList>
    </citation>
    <scope>NUCLEOTIDE SEQUENCE [LARGE SCALE GENOMIC DNA]</scope>
    <source>
        <strain evidence="8">ATCC 18201 / CBS 1600 / BCRC 20928 / JCM 3617 / NBRC 0987 / NRRL Y-1542</strain>
    </source>
</reference>
<evidence type="ECO:0000256" key="4">
    <source>
        <dbReference type="ARBA" id="ARBA00023027"/>
    </source>
</evidence>
<feature type="active site" description="Proton acceptor" evidence="5">
    <location>
        <position position="141"/>
    </location>
</feature>
<dbReference type="AlphaFoldDB" id="A0A0H5BXW4"/>
<evidence type="ECO:0000256" key="5">
    <source>
        <dbReference type="PROSITE-ProRule" id="PRU00236"/>
    </source>
</evidence>
<organism evidence="7 8">
    <name type="scientific">Cyberlindnera jadinii (strain ATCC 18201 / CBS 1600 / BCRC 20928 / JCM 3617 / NBRC 0987 / NRRL Y-1542)</name>
    <name type="common">Torula yeast</name>
    <name type="synonym">Candida utilis</name>
    <dbReference type="NCBI Taxonomy" id="983966"/>
    <lineage>
        <taxon>Eukaryota</taxon>
        <taxon>Fungi</taxon>
        <taxon>Dikarya</taxon>
        <taxon>Ascomycota</taxon>
        <taxon>Saccharomycotina</taxon>
        <taxon>Saccharomycetes</taxon>
        <taxon>Phaffomycetales</taxon>
        <taxon>Phaffomycetaceae</taxon>
        <taxon>Cyberlindnera</taxon>
    </lineage>
</organism>
<feature type="binding site" evidence="5">
    <location>
        <position position="152"/>
    </location>
    <ligand>
        <name>Zn(2+)</name>
        <dbReference type="ChEBI" id="CHEBI:29105"/>
    </ligand>
</feature>
<dbReference type="InterPro" id="IPR003000">
    <property type="entry name" value="Sirtuin"/>
</dbReference>
<protein>
    <submittedName>
        <fullName evidence="7">HST3 protein</fullName>
        <ecNumber evidence="7">3.5.1.-</ecNumber>
    </submittedName>
</protein>
<evidence type="ECO:0000256" key="3">
    <source>
        <dbReference type="ARBA" id="ARBA00022679"/>
    </source>
</evidence>
<dbReference type="InterPro" id="IPR026591">
    <property type="entry name" value="Sirtuin_cat_small_dom_sf"/>
</dbReference>
<evidence type="ECO:0000256" key="1">
    <source>
        <dbReference type="ARBA" id="ARBA00006924"/>
    </source>
</evidence>
<dbReference type="GO" id="GO:0016787">
    <property type="term" value="F:hydrolase activity"/>
    <property type="evidence" value="ECO:0007669"/>
    <property type="project" value="UniProtKB-KW"/>
</dbReference>
<dbReference type="InterPro" id="IPR029035">
    <property type="entry name" value="DHS-like_NAD/FAD-binding_dom"/>
</dbReference>
<keyword evidence="2" id="KW-0678">Repressor</keyword>
<feature type="domain" description="Deacetylase sirtuin-type" evidence="6">
    <location>
        <begin position="1"/>
        <end position="317"/>
    </location>
</feature>
<dbReference type="EMBL" id="CDQK01000001">
    <property type="protein sequence ID" value="CEP20223.1"/>
    <property type="molecule type" value="Genomic_DNA"/>
</dbReference>
<dbReference type="Proteomes" id="UP000038830">
    <property type="component" value="Unassembled WGS sequence"/>
</dbReference>
<dbReference type="GO" id="GO:0017136">
    <property type="term" value="F:histone deacetylase activity, NAD-dependent"/>
    <property type="evidence" value="ECO:0007669"/>
    <property type="project" value="TreeGrafter"/>
</dbReference>
<keyword evidence="5" id="KW-0479">Metal-binding</keyword>
<feature type="binding site" evidence="5">
    <location>
        <position position="149"/>
    </location>
    <ligand>
        <name>Zn(2+)</name>
        <dbReference type="ChEBI" id="CHEBI:29105"/>
    </ligand>
</feature>